<dbReference type="Proteomes" id="UP000198362">
    <property type="component" value="Unassembled WGS sequence"/>
</dbReference>
<gene>
    <name evidence="1" type="ORF">SAMN05421812_114164</name>
</gene>
<evidence type="ECO:0000313" key="1">
    <source>
        <dbReference type="EMBL" id="SNT62728.1"/>
    </source>
</evidence>
<reference evidence="1 2" key="1">
    <citation type="submission" date="2017-06" db="EMBL/GenBank/DDBJ databases">
        <authorList>
            <person name="Kim H.J."/>
            <person name="Triplett B.A."/>
        </authorList>
    </citation>
    <scope>NUCLEOTIDE SEQUENCE [LARGE SCALE GENOMIC DNA]</scope>
    <source>
        <strain evidence="1 2">CGMCC 4.5593</strain>
    </source>
</reference>
<organism evidence="1 2">
    <name type="scientific">Asanoa hainanensis</name>
    <dbReference type="NCBI Taxonomy" id="560556"/>
    <lineage>
        <taxon>Bacteria</taxon>
        <taxon>Bacillati</taxon>
        <taxon>Actinomycetota</taxon>
        <taxon>Actinomycetes</taxon>
        <taxon>Micromonosporales</taxon>
        <taxon>Micromonosporaceae</taxon>
        <taxon>Asanoa</taxon>
    </lineage>
</organism>
<proteinExistence type="predicted"/>
<accession>A0A239P7Z3</accession>
<protein>
    <submittedName>
        <fullName evidence="1">Uncharacterized protein</fullName>
    </submittedName>
</protein>
<dbReference type="EMBL" id="FZPH01000014">
    <property type="protein sequence ID" value="SNT62728.1"/>
    <property type="molecule type" value="Genomic_DNA"/>
</dbReference>
<name>A0A239P7Z3_9ACTN</name>
<dbReference type="AlphaFoldDB" id="A0A239P7Z3"/>
<sequence>MNGACPAGAKVRRVTDVHLQPQPRIDVLVTDFETEERVLRTDYAGVAYLGDEPDEETGLMGGAYAKRAVDTRLFLPDTHWYDADQLESVEVQVTAGVLQVAPTERGTQGLLGGLSAPEVEFYEHPGDDEGVGVCLWIRGEILSNVALSYRVTLVCDPSAVQRKGASELEELPAVS</sequence>
<keyword evidence="2" id="KW-1185">Reference proteome</keyword>
<evidence type="ECO:0000313" key="2">
    <source>
        <dbReference type="Proteomes" id="UP000198362"/>
    </source>
</evidence>